<reference evidence="2" key="1">
    <citation type="journal article" date="2019" name="Int. J. Syst. Evol. Microbiol.">
        <title>The Global Catalogue of Microorganisms (GCM) 10K type strain sequencing project: providing services to taxonomists for standard genome sequencing and annotation.</title>
        <authorList>
            <consortium name="The Broad Institute Genomics Platform"/>
            <consortium name="The Broad Institute Genome Sequencing Center for Infectious Disease"/>
            <person name="Wu L."/>
            <person name="Ma J."/>
        </authorList>
    </citation>
    <scope>NUCLEOTIDE SEQUENCE [LARGE SCALE GENOMIC DNA]</scope>
    <source>
        <strain evidence="2">JCM 18472</strain>
    </source>
</reference>
<sequence>MIETASDEEERSRRILQQQEFELEVTMIRMNLDHLMKRYAREIQEMIDAADDRPGALLQLDQHERFAIESARQLYDRVQTIQTA</sequence>
<protein>
    <submittedName>
        <fullName evidence="1">Uncharacterized protein</fullName>
    </submittedName>
</protein>
<keyword evidence="2" id="KW-1185">Reference proteome</keyword>
<comment type="caution">
    <text evidence="1">The sequence shown here is derived from an EMBL/GenBank/DDBJ whole genome shotgun (WGS) entry which is preliminary data.</text>
</comment>
<dbReference type="EMBL" id="BAABKI010000044">
    <property type="protein sequence ID" value="GAA5179139.1"/>
    <property type="molecule type" value="Genomic_DNA"/>
</dbReference>
<organism evidence="1 2">
    <name type="scientific">Modicisalibacter zincidurans</name>
    <dbReference type="NCBI Taxonomy" id="1178777"/>
    <lineage>
        <taxon>Bacteria</taxon>
        <taxon>Pseudomonadati</taxon>
        <taxon>Pseudomonadota</taxon>
        <taxon>Gammaproteobacteria</taxon>
        <taxon>Oceanospirillales</taxon>
        <taxon>Halomonadaceae</taxon>
        <taxon>Modicisalibacter</taxon>
    </lineage>
</organism>
<dbReference type="Proteomes" id="UP001500074">
    <property type="component" value="Unassembled WGS sequence"/>
</dbReference>
<evidence type="ECO:0000313" key="1">
    <source>
        <dbReference type="EMBL" id="GAA5179139.1"/>
    </source>
</evidence>
<accession>A0ABP9RJU1</accession>
<evidence type="ECO:0000313" key="2">
    <source>
        <dbReference type="Proteomes" id="UP001500074"/>
    </source>
</evidence>
<proteinExistence type="predicted"/>
<name>A0ABP9RJU1_9GAMM</name>
<gene>
    <name evidence="1" type="ORF">GCM10023342_30530</name>
</gene>